<sequence length="62" mass="7167">MDLSIQKVSQIFRTYRKQERIAELNRQSSLKTVQQQQDQVSISTKAREQLQAGKTEGTEKSI</sequence>
<dbReference type="EMBL" id="CP048685">
    <property type="protein sequence ID" value="QPJ60830.1"/>
    <property type="molecule type" value="Genomic_DNA"/>
</dbReference>
<dbReference type="Proteomes" id="UP000594688">
    <property type="component" value="Chromosome"/>
</dbReference>
<feature type="compositionally biased region" description="Polar residues" evidence="1">
    <location>
        <begin position="28"/>
        <end position="44"/>
    </location>
</feature>
<dbReference type="KEGG" id="nli:G3M70_02575"/>
<feature type="region of interest" description="Disordered" evidence="1">
    <location>
        <begin position="28"/>
        <end position="62"/>
    </location>
</feature>
<dbReference type="AlphaFoldDB" id="A0A7T0FYS7"/>
<protein>
    <submittedName>
        <fullName evidence="2">Uncharacterized protein</fullName>
    </submittedName>
</protein>
<gene>
    <name evidence="2" type="ORF">G3M70_02575</name>
</gene>
<name>A0A7T0FYS7_9BACT</name>
<evidence type="ECO:0000313" key="3">
    <source>
        <dbReference type="Proteomes" id="UP000594688"/>
    </source>
</evidence>
<proteinExistence type="predicted"/>
<reference evidence="2 3" key="1">
    <citation type="submission" date="2020-02" db="EMBL/GenBank/DDBJ databases">
        <title>Genomic and physiological characterization of two novel Nitrospinaceae genera.</title>
        <authorList>
            <person name="Mueller A.J."/>
            <person name="Jung M.-Y."/>
            <person name="Strachan C.R."/>
            <person name="Herbold C.W."/>
            <person name="Kirkegaard R.H."/>
            <person name="Daims H."/>
        </authorList>
    </citation>
    <scope>NUCLEOTIDE SEQUENCE [LARGE SCALE GENOMIC DNA]</scope>
    <source>
        <strain evidence="2">EB</strain>
    </source>
</reference>
<organism evidence="2 3">
    <name type="scientific">Candidatus Nitronauta litoralis</name>
    <dbReference type="NCBI Taxonomy" id="2705533"/>
    <lineage>
        <taxon>Bacteria</taxon>
        <taxon>Pseudomonadati</taxon>
        <taxon>Nitrospinota/Tectimicrobiota group</taxon>
        <taxon>Nitrospinota</taxon>
        <taxon>Nitrospinia</taxon>
        <taxon>Nitrospinales</taxon>
        <taxon>Nitrospinaceae</taxon>
        <taxon>Candidatus Nitronauta</taxon>
    </lineage>
</organism>
<evidence type="ECO:0000313" key="2">
    <source>
        <dbReference type="EMBL" id="QPJ60830.1"/>
    </source>
</evidence>
<accession>A0A7T0FYS7</accession>
<evidence type="ECO:0000256" key="1">
    <source>
        <dbReference type="SAM" id="MobiDB-lite"/>
    </source>
</evidence>